<keyword evidence="7" id="KW-1185">Reference proteome</keyword>
<proteinExistence type="predicted"/>
<gene>
    <name evidence="6" type="ORF">EMA8858_00649</name>
</gene>
<comment type="caution">
    <text evidence="6">The sequence shown here is derived from an EMBL/GenBank/DDBJ whole genome shotgun (WGS) entry which is preliminary data.</text>
</comment>
<dbReference type="Pfam" id="PF07695">
    <property type="entry name" value="7TMR-DISM_7TM"/>
    <property type="match status" value="1"/>
</dbReference>
<feature type="transmembrane region" description="Helical" evidence="1">
    <location>
        <begin position="217"/>
        <end position="233"/>
    </location>
</feature>
<dbReference type="Pfam" id="PF07696">
    <property type="entry name" value="7TMR-DISMED2"/>
    <property type="match status" value="1"/>
</dbReference>
<evidence type="ECO:0000256" key="1">
    <source>
        <dbReference type="SAM" id="Phobius"/>
    </source>
</evidence>
<feature type="transmembrane region" description="Helical" evidence="1">
    <location>
        <begin position="259"/>
        <end position="276"/>
    </location>
</feature>
<evidence type="ECO:0000256" key="2">
    <source>
        <dbReference type="SAM" id="SignalP"/>
    </source>
</evidence>
<accession>A0ABN8ENT3</accession>
<evidence type="ECO:0000313" key="7">
    <source>
        <dbReference type="Proteomes" id="UP000837932"/>
    </source>
</evidence>
<feature type="domain" description="7TM-DISM receptor extracellular" evidence="5">
    <location>
        <begin position="40"/>
        <end position="155"/>
    </location>
</feature>
<feature type="domain" description="Signal transduction histidine kinase internal region" evidence="3">
    <location>
        <begin position="421"/>
        <end position="501"/>
    </location>
</feature>
<dbReference type="Gene3D" id="2.60.40.2380">
    <property type="match status" value="1"/>
</dbReference>
<dbReference type="PANTHER" id="PTHR34220:SF7">
    <property type="entry name" value="SENSOR HISTIDINE KINASE YPDA"/>
    <property type="match status" value="1"/>
</dbReference>
<dbReference type="InterPro" id="IPR010559">
    <property type="entry name" value="Sig_transdc_His_kin_internal"/>
</dbReference>
<dbReference type="InterPro" id="IPR036890">
    <property type="entry name" value="HATPase_C_sf"/>
</dbReference>
<dbReference type="PANTHER" id="PTHR34220">
    <property type="entry name" value="SENSOR HISTIDINE KINASE YPDA"/>
    <property type="match status" value="1"/>
</dbReference>
<sequence>MLLFILFIVLANNSAFSQINISTKLEKSGFLDCSSQSLLLVDSSAKIPLQAILQQPFSPIQQIKIPKSLESAYRYDFWLKFIIKNPTSDTLDLLFTTGLHQSTQLFQLHKNRLVKVSETNEKLLPNQRLFRSDDQYIPVRFLPNQVYVFFAKINDYPRVDFNIRPLLVSYQWENYHKVKAFYDEYVFLIAYGLIIPILFFVALFVIIFYLLDRQIYYLYYAFYTISIGLFNLWEYEHSPYTHLVFSYLTFLKFTGNSNIYVFLTHIFYFLFIFEFLELKKKSPTIATVFRSVIISLSAILLADIIILFVFKRLDWSTSIYWTFQDIFPFLNVGLLIMIFQTKGRIVRNIQIGSTFLMIGGFAGFMTHYTNNISFVLFRVDPSILFVVGTLMEIFFFSIAIGIRSYTIQKEQKSLYKSIMESELRMLRSQINPHFVFNSLNSIKSYILTHRSTEASEYLTDFSTLMRSILQYSKEQLISLCNELETTLLYVSLEQRRFNDDFKFIYQIEVGIDTDEIMIPPMLLQPYIENAIKHGLMNKEGVRTLTLSISKQITPSRQIIIIIDDNGIGREKASLLRKNTPKHQSMGMSINDERISLLGKTNDFLINIKIVDKKTSNQEAEGTKVIIRIPTE</sequence>
<dbReference type="Pfam" id="PF06580">
    <property type="entry name" value="His_kinase"/>
    <property type="match status" value="1"/>
</dbReference>
<feature type="transmembrane region" description="Helical" evidence="1">
    <location>
        <begin position="185"/>
        <end position="210"/>
    </location>
</feature>
<protein>
    <recommendedName>
        <fullName evidence="8">7TM diverse intracellular signalling</fullName>
    </recommendedName>
</protein>
<feature type="transmembrane region" description="Helical" evidence="1">
    <location>
        <begin position="288"/>
        <end position="309"/>
    </location>
</feature>
<dbReference type="Proteomes" id="UP000837932">
    <property type="component" value="Unassembled WGS sequence"/>
</dbReference>
<evidence type="ECO:0000259" key="4">
    <source>
        <dbReference type="Pfam" id="PF07695"/>
    </source>
</evidence>
<keyword evidence="2" id="KW-0732">Signal</keyword>
<dbReference type="EMBL" id="CAKLPY010000001">
    <property type="protein sequence ID" value="CAH0994539.1"/>
    <property type="molecule type" value="Genomic_DNA"/>
</dbReference>
<keyword evidence="1" id="KW-1133">Transmembrane helix</keyword>
<evidence type="ECO:0000259" key="5">
    <source>
        <dbReference type="Pfam" id="PF07696"/>
    </source>
</evidence>
<feature type="transmembrane region" description="Helical" evidence="1">
    <location>
        <begin position="321"/>
        <end position="339"/>
    </location>
</feature>
<feature type="chain" id="PRO_5045905712" description="7TM diverse intracellular signalling" evidence="2">
    <location>
        <begin position="18"/>
        <end position="631"/>
    </location>
</feature>
<keyword evidence="1" id="KW-0812">Transmembrane</keyword>
<feature type="signal peptide" evidence="2">
    <location>
        <begin position="1"/>
        <end position="17"/>
    </location>
</feature>
<feature type="transmembrane region" description="Helical" evidence="1">
    <location>
        <begin position="382"/>
        <end position="402"/>
    </location>
</feature>
<feature type="transmembrane region" description="Helical" evidence="1">
    <location>
        <begin position="351"/>
        <end position="370"/>
    </location>
</feature>
<dbReference type="InterPro" id="IPR011623">
    <property type="entry name" value="7TMR_DISM_rcpt_extracell_dom1"/>
</dbReference>
<reference evidence="6" key="1">
    <citation type="submission" date="2021-12" db="EMBL/GenBank/DDBJ databases">
        <authorList>
            <person name="Rodrigo-Torres L."/>
            <person name="Arahal R. D."/>
            <person name="Lucena T."/>
        </authorList>
    </citation>
    <scope>NUCLEOTIDE SEQUENCE</scope>
    <source>
        <strain evidence="6">CECT 8858</strain>
    </source>
</reference>
<organism evidence="6 7">
    <name type="scientific">Emticicia aquatica</name>
    <dbReference type="NCBI Taxonomy" id="1681835"/>
    <lineage>
        <taxon>Bacteria</taxon>
        <taxon>Pseudomonadati</taxon>
        <taxon>Bacteroidota</taxon>
        <taxon>Cytophagia</taxon>
        <taxon>Cytophagales</taxon>
        <taxon>Leadbetterellaceae</taxon>
        <taxon>Emticicia</taxon>
    </lineage>
</organism>
<dbReference type="InterPro" id="IPR011622">
    <property type="entry name" value="7TMR_DISM_rcpt_extracell_dom2"/>
</dbReference>
<dbReference type="SUPFAM" id="SSF55874">
    <property type="entry name" value="ATPase domain of HSP90 chaperone/DNA topoisomerase II/histidine kinase"/>
    <property type="match status" value="1"/>
</dbReference>
<dbReference type="InterPro" id="IPR050640">
    <property type="entry name" value="Bact_2-comp_sensor_kinase"/>
</dbReference>
<keyword evidence="1" id="KW-0472">Membrane</keyword>
<dbReference type="Gene3D" id="3.30.565.10">
    <property type="entry name" value="Histidine kinase-like ATPase, C-terminal domain"/>
    <property type="match status" value="1"/>
</dbReference>
<evidence type="ECO:0000259" key="3">
    <source>
        <dbReference type="Pfam" id="PF06580"/>
    </source>
</evidence>
<feature type="domain" description="7TM-DISM receptor extracellular" evidence="4">
    <location>
        <begin position="189"/>
        <end position="402"/>
    </location>
</feature>
<evidence type="ECO:0008006" key="8">
    <source>
        <dbReference type="Google" id="ProtNLM"/>
    </source>
</evidence>
<evidence type="ECO:0000313" key="6">
    <source>
        <dbReference type="EMBL" id="CAH0994539.1"/>
    </source>
</evidence>
<name>A0ABN8ENT3_9BACT</name>